<name>A0A7M1S3M6_9BACT</name>
<protein>
    <submittedName>
        <fullName evidence="1">Uncharacterized protein</fullName>
    </submittedName>
</protein>
<dbReference type="Proteomes" id="UP000595074">
    <property type="component" value="Chromosome"/>
</dbReference>
<dbReference type="RefSeq" id="WP_197548738.1">
    <property type="nucleotide sequence ID" value="NZ_CP063164.1"/>
</dbReference>
<dbReference type="KEGG" id="sinu:IMZ28_00680"/>
<sequence length="87" mass="10405">MKVINVDKLFKARELLRDVHIIDEDGEIQQIKYINFETFTVQQAKRKKINENHYTTTRNIKYNKALYSTKLSIIIEEEMEIISQKDS</sequence>
<dbReference type="EMBL" id="CP063164">
    <property type="protein sequence ID" value="QOR62035.1"/>
    <property type="molecule type" value="Genomic_DNA"/>
</dbReference>
<evidence type="ECO:0000313" key="1">
    <source>
        <dbReference type="EMBL" id="QOR62035.1"/>
    </source>
</evidence>
<dbReference type="AlphaFoldDB" id="A0A7M1S3M6"/>
<evidence type="ECO:0000313" key="2">
    <source>
        <dbReference type="Proteomes" id="UP000595074"/>
    </source>
</evidence>
<proteinExistence type="predicted"/>
<keyword evidence="2" id="KW-1185">Reference proteome</keyword>
<reference evidence="1 2" key="1">
    <citation type="submission" date="2020-10" db="EMBL/GenBank/DDBJ databases">
        <title>The genome of sulfurovum sp.</title>
        <authorList>
            <person name="Xie S."/>
            <person name="Shao Z."/>
            <person name="Jiang L."/>
        </authorList>
    </citation>
    <scope>NUCLEOTIDE SEQUENCE [LARGE SCALE GENOMIC DNA]</scope>
    <source>
        <strain evidence="1 2">ST-419</strain>
    </source>
</reference>
<accession>A0A7M1S3M6</accession>
<gene>
    <name evidence="1" type="ORF">IMZ28_00680</name>
</gene>
<organism evidence="1 2">
    <name type="scientific">Sulfurovum indicum</name>
    <dbReference type="NCBI Taxonomy" id="2779528"/>
    <lineage>
        <taxon>Bacteria</taxon>
        <taxon>Pseudomonadati</taxon>
        <taxon>Campylobacterota</taxon>
        <taxon>Epsilonproteobacteria</taxon>
        <taxon>Campylobacterales</taxon>
        <taxon>Sulfurovaceae</taxon>
        <taxon>Sulfurovum</taxon>
    </lineage>
</organism>